<protein>
    <recommendedName>
        <fullName evidence="4">VWFA domain-containing protein</fullName>
    </recommendedName>
</protein>
<dbReference type="AlphaFoldDB" id="A0A7S0QM81"/>
<dbReference type="InterPro" id="IPR002035">
    <property type="entry name" value="VWF_A"/>
</dbReference>
<evidence type="ECO:0000256" key="1">
    <source>
        <dbReference type="ARBA" id="ARBA00005574"/>
    </source>
</evidence>
<evidence type="ECO:0000313" key="5">
    <source>
        <dbReference type="EMBL" id="CAD8638382.1"/>
    </source>
</evidence>
<feature type="compositionally biased region" description="Basic and acidic residues" evidence="3">
    <location>
        <begin position="215"/>
        <end position="227"/>
    </location>
</feature>
<dbReference type="GO" id="GO:0005829">
    <property type="term" value="C:cytosol"/>
    <property type="evidence" value="ECO:0007669"/>
    <property type="project" value="TreeGrafter"/>
</dbReference>
<dbReference type="SMART" id="SM00726">
    <property type="entry name" value="UIM"/>
    <property type="match status" value="3"/>
</dbReference>
<gene>
    <name evidence="5" type="ORF">CCUR1050_LOCUS16066</name>
</gene>
<proteinExistence type="inferred from homology"/>
<feature type="compositionally biased region" description="Low complexity" evidence="3">
    <location>
        <begin position="228"/>
        <end position="242"/>
    </location>
</feature>
<evidence type="ECO:0000256" key="3">
    <source>
        <dbReference type="SAM" id="MobiDB-lite"/>
    </source>
</evidence>
<dbReference type="PANTHER" id="PTHR10223">
    <property type="entry name" value="26S PROTEASOME NON-ATPASE REGULATORY SUBUNIT 4"/>
    <property type="match status" value="1"/>
</dbReference>
<dbReference type="PANTHER" id="PTHR10223:SF0">
    <property type="entry name" value="26S PROTEASOME NON-ATPASE REGULATORY SUBUNIT 4"/>
    <property type="match status" value="1"/>
</dbReference>
<feature type="compositionally biased region" description="Basic and acidic residues" evidence="3">
    <location>
        <begin position="365"/>
        <end position="380"/>
    </location>
</feature>
<sequence length="380" mass="39029">MVSQSDAINLISNSRTDEGYGAHPESCVGILTMGGRSPEVLVTPTQDQGKILAALHHVKIGGSVHFASSVKVAQLALRHRQNKNSKQRIIAFVGSPLVDDETSLVDLGKNLKKNLIAVDIVNFGETAENQAKLEAFIAAVNKDENSNLLTVPAGPHILSDMLIQSPIYMNATDIGGGMASVPGAGAAMGGGGFEFGIDPNADPELAMALRISAEEAREREERERKATEGTAGAAGESSTMAGASGGGGEAMEDEDDQLQQALAISMQACATPAPAESRPAGGGATATDISPGTLAAVQASEAMDDEELKLAMSMSVEASQGAASSAPAGEAGMAGLYDPGFLSSVLSSLPGVDTSDPRVQGVLDGIKKDEKKDGEKKDEK</sequence>
<name>A0A7S0QM81_9CRYP</name>
<dbReference type="Gene3D" id="1.10.287.3990">
    <property type="match status" value="1"/>
</dbReference>
<dbReference type="Pfam" id="PF13519">
    <property type="entry name" value="VWA_2"/>
    <property type="match status" value="1"/>
</dbReference>
<dbReference type="InterPro" id="IPR036465">
    <property type="entry name" value="vWFA_dom_sf"/>
</dbReference>
<evidence type="ECO:0000259" key="4">
    <source>
        <dbReference type="Pfam" id="PF13519"/>
    </source>
</evidence>
<dbReference type="GO" id="GO:0043161">
    <property type="term" value="P:proteasome-mediated ubiquitin-dependent protein catabolic process"/>
    <property type="evidence" value="ECO:0007669"/>
    <property type="project" value="TreeGrafter"/>
</dbReference>
<comment type="similarity">
    <text evidence="1">Belongs to the proteasome subunit S5A family.</text>
</comment>
<dbReference type="GO" id="GO:0005634">
    <property type="term" value="C:nucleus"/>
    <property type="evidence" value="ECO:0007669"/>
    <property type="project" value="TreeGrafter"/>
</dbReference>
<dbReference type="SUPFAM" id="SSF53300">
    <property type="entry name" value="vWA-like"/>
    <property type="match status" value="1"/>
</dbReference>
<dbReference type="PROSITE" id="PS50330">
    <property type="entry name" value="UIM"/>
    <property type="match status" value="2"/>
</dbReference>
<dbReference type="EMBL" id="HBEZ01029070">
    <property type="protein sequence ID" value="CAD8638382.1"/>
    <property type="molecule type" value="Transcribed_RNA"/>
</dbReference>
<evidence type="ECO:0000256" key="2">
    <source>
        <dbReference type="ARBA" id="ARBA00022942"/>
    </source>
</evidence>
<dbReference type="Gene3D" id="3.40.50.410">
    <property type="entry name" value="von Willebrand factor, type A domain"/>
    <property type="match status" value="1"/>
</dbReference>
<organism evidence="5">
    <name type="scientific">Cryptomonas curvata</name>
    <dbReference type="NCBI Taxonomy" id="233186"/>
    <lineage>
        <taxon>Eukaryota</taxon>
        <taxon>Cryptophyceae</taxon>
        <taxon>Cryptomonadales</taxon>
        <taxon>Cryptomonadaceae</taxon>
        <taxon>Cryptomonas</taxon>
    </lineage>
</organism>
<feature type="region of interest" description="Disordered" evidence="3">
    <location>
        <begin position="270"/>
        <end position="289"/>
    </location>
</feature>
<dbReference type="InterPro" id="IPR003903">
    <property type="entry name" value="UIM_dom"/>
</dbReference>
<dbReference type="FunFam" id="3.40.50.410:FF:000005">
    <property type="entry name" value="26S proteasome non-ATPase regulatory subunit 4"/>
    <property type="match status" value="1"/>
</dbReference>
<dbReference type="GO" id="GO:0008540">
    <property type="term" value="C:proteasome regulatory particle, base subcomplex"/>
    <property type="evidence" value="ECO:0007669"/>
    <property type="project" value="TreeGrafter"/>
</dbReference>
<dbReference type="GO" id="GO:0031593">
    <property type="term" value="F:polyubiquitin modification-dependent protein binding"/>
    <property type="evidence" value="ECO:0007669"/>
    <property type="project" value="TreeGrafter"/>
</dbReference>
<feature type="region of interest" description="Disordered" evidence="3">
    <location>
        <begin position="346"/>
        <end position="380"/>
    </location>
</feature>
<reference evidence="5" key="1">
    <citation type="submission" date="2021-01" db="EMBL/GenBank/DDBJ databases">
        <authorList>
            <person name="Corre E."/>
            <person name="Pelletier E."/>
            <person name="Niang G."/>
            <person name="Scheremetjew M."/>
            <person name="Finn R."/>
            <person name="Kale V."/>
            <person name="Holt S."/>
            <person name="Cochrane G."/>
            <person name="Meng A."/>
            <person name="Brown T."/>
            <person name="Cohen L."/>
        </authorList>
    </citation>
    <scope>NUCLEOTIDE SEQUENCE</scope>
    <source>
        <strain evidence="5">CCAP979/52</strain>
    </source>
</reference>
<feature type="region of interest" description="Disordered" evidence="3">
    <location>
        <begin position="215"/>
        <end position="253"/>
    </location>
</feature>
<feature type="domain" description="VWFA" evidence="4">
    <location>
        <begin position="4"/>
        <end position="94"/>
    </location>
</feature>
<accession>A0A7S0QM81</accession>
<keyword evidence="2" id="KW-0647">Proteasome</keyword>
<dbReference type="InterPro" id="IPR027040">
    <property type="entry name" value="PSMD4"/>
</dbReference>